<dbReference type="Proteomes" id="UP000003763">
    <property type="component" value="Unassembled WGS sequence"/>
</dbReference>
<organism evidence="2 3">
    <name type="scientific">[Clostridium] citroniae WAL-17108</name>
    <dbReference type="NCBI Taxonomy" id="742733"/>
    <lineage>
        <taxon>Bacteria</taxon>
        <taxon>Bacillati</taxon>
        <taxon>Bacillota</taxon>
        <taxon>Clostridia</taxon>
        <taxon>Lachnospirales</taxon>
        <taxon>Lachnospiraceae</taxon>
        <taxon>Enterocloster</taxon>
    </lineage>
</organism>
<dbReference type="Pfam" id="PF17338">
    <property type="entry name" value="GP88"/>
    <property type="match status" value="1"/>
</dbReference>
<dbReference type="AlphaFoldDB" id="G5HEQ0"/>
<comment type="caution">
    <text evidence="2">The sequence shown here is derived from an EMBL/GenBank/DDBJ whole genome shotgun (WGS) entry which is preliminary data.</text>
</comment>
<protein>
    <recommendedName>
        <fullName evidence="1">Gene product 88 domain-containing protein</fullName>
    </recommendedName>
</protein>
<dbReference type="RefSeq" id="WP_007859648.1">
    <property type="nucleotide sequence ID" value="NZ_JH376420.1"/>
</dbReference>
<accession>G5HEQ0</accession>
<feature type="domain" description="Gene product 88" evidence="1">
    <location>
        <begin position="19"/>
        <end position="151"/>
    </location>
</feature>
<gene>
    <name evidence="2" type="ORF">HMPREF9469_00923</name>
</gene>
<evidence type="ECO:0000259" key="1">
    <source>
        <dbReference type="Pfam" id="PF17338"/>
    </source>
</evidence>
<dbReference type="EMBL" id="ADLJ01000007">
    <property type="protein sequence ID" value="EHF00009.1"/>
    <property type="molecule type" value="Genomic_DNA"/>
</dbReference>
<sequence>MKSDKLVYPRISTGISKLGASIASVNLPVGETCRRDAPCNRKCYALRGNFAFDRVKESLRKNLMAYQDNPQGYFNVIDSVLTMVPYKYFRWHSSGDIPDQQYLELMCKLARKHRFTRFLCFTKKYELVNEYLDRRRKPSNLILVFSNWGRWRCENPHNLPTSWVRLNDSECEIPDDAIECTGYCGKCVTTENSCWSLKPGQSVWFKKH</sequence>
<evidence type="ECO:0000313" key="2">
    <source>
        <dbReference type="EMBL" id="EHF00009.1"/>
    </source>
</evidence>
<dbReference type="HOGENOM" id="CLU_1363985_0_0_9"/>
<proteinExistence type="predicted"/>
<reference evidence="2 3" key="1">
    <citation type="submission" date="2011-08" db="EMBL/GenBank/DDBJ databases">
        <title>The Genome Sequence of Clostridium citroniae WAL-17108.</title>
        <authorList>
            <consortium name="The Broad Institute Genome Sequencing Platform"/>
            <person name="Earl A."/>
            <person name="Ward D."/>
            <person name="Feldgarden M."/>
            <person name="Gevers D."/>
            <person name="Finegold S.M."/>
            <person name="Summanen P.H."/>
            <person name="Molitoris D.R."/>
            <person name="Vaisanen M.L."/>
            <person name="Daigneault M."/>
            <person name="Allen-Vercoe E."/>
            <person name="Young S.K."/>
            <person name="Zeng Q."/>
            <person name="Gargeya S."/>
            <person name="Fitzgerald M."/>
            <person name="Haas B."/>
            <person name="Abouelleil A."/>
            <person name="Alvarado L."/>
            <person name="Arachchi H.M."/>
            <person name="Berlin A."/>
            <person name="Brown A."/>
            <person name="Chapman S.B."/>
            <person name="Chen Z."/>
            <person name="Dunbar C."/>
            <person name="Freedman E."/>
            <person name="Gearin G."/>
            <person name="Gellesch M."/>
            <person name="Goldberg J."/>
            <person name="Griggs A."/>
            <person name="Gujja S."/>
            <person name="Heiman D."/>
            <person name="Howarth C."/>
            <person name="Larson L."/>
            <person name="Lui A."/>
            <person name="MacDonald P.J.P."/>
            <person name="Montmayeur A."/>
            <person name="Murphy C."/>
            <person name="Neiman D."/>
            <person name="Pearson M."/>
            <person name="Priest M."/>
            <person name="Roberts A."/>
            <person name="Saif S."/>
            <person name="Shea T."/>
            <person name="Shenoy N."/>
            <person name="Sisk P."/>
            <person name="Stolte C."/>
            <person name="Sykes S."/>
            <person name="Wortman J."/>
            <person name="Nusbaum C."/>
            <person name="Birren B."/>
        </authorList>
    </citation>
    <scope>NUCLEOTIDE SEQUENCE [LARGE SCALE GENOMIC DNA]</scope>
    <source>
        <strain evidence="2 3">WAL-17108</strain>
    </source>
</reference>
<dbReference type="InterPro" id="IPR020290">
    <property type="entry name" value="Gp88"/>
</dbReference>
<evidence type="ECO:0000313" key="3">
    <source>
        <dbReference type="Proteomes" id="UP000003763"/>
    </source>
</evidence>
<name>G5HEQ0_9FIRM</name>